<comment type="caution">
    <text evidence="9">The sequence shown here is derived from an EMBL/GenBank/DDBJ whole genome shotgun (WGS) entry which is preliminary data.</text>
</comment>
<evidence type="ECO:0000256" key="4">
    <source>
        <dbReference type="ARBA" id="ARBA00022741"/>
    </source>
</evidence>
<evidence type="ECO:0000256" key="3">
    <source>
        <dbReference type="ARBA" id="ARBA00022694"/>
    </source>
</evidence>
<gene>
    <name evidence="9" type="ORF">IWZ03DRAFT_409104</name>
</gene>
<dbReference type="InterPro" id="IPR012795">
    <property type="entry name" value="tRNA_Ile_lys_synt_N"/>
</dbReference>
<feature type="compositionally biased region" description="Basic and acidic residues" evidence="7">
    <location>
        <begin position="616"/>
        <end position="627"/>
    </location>
</feature>
<organism evidence="9 10">
    <name type="scientific">Phyllosticta citriasiana</name>
    <dbReference type="NCBI Taxonomy" id="595635"/>
    <lineage>
        <taxon>Eukaryota</taxon>
        <taxon>Fungi</taxon>
        <taxon>Dikarya</taxon>
        <taxon>Ascomycota</taxon>
        <taxon>Pezizomycotina</taxon>
        <taxon>Dothideomycetes</taxon>
        <taxon>Dothideomycetes incertae sedis</taxon>
        <taxon>Botryosphaeriales</taxon>
        <taxon>Phyllostictaceae</taxon>
        <taxon>Phyllosticta</taxon>
    </lineage>
</organism>
<evidence type="ECO:0000256" key="5">
    <source>
        <dbReference type="ARBA" id="ARBA00022840"/>
    </source>
</evidence>
<keyword evidence="5" id="KW-0067">ATP-binding</keyword>
<dbReference type="CDD" id="cd01992">
    <property type="entry name" value="TilS_N"/>
    <property type="match status" value="1"/>
</dbReference>
<feature type="region of interest" description="Disordered" evidence="7">
    <location>
        <begin position="600"/>
        <end position="627"/>
    </location>
</feature>
<dbReference type="Pfam" id="PF01171">
    <property type="entry name" value="ATP_bind_3"/>
    <property type="match status" value="1"/>
</dbReference>
<keyword evidence="4" id="KW-0547">Nucleotide-binding</keyword>
<dbReference type="SUPFAM" id="SSF52402">
    <property type="entry name" value="Adenine nucleotide alpha hydrolases-like"/>
    <property type="match status" value="1"/>
</dbReference>
<keyword evidence="3" id="KW-0819">tRNA processing</keyword>
<dbReference type="InterPro" id="IPR011063">
    <property type="entry name" value="TilS/TtcA_N"/>
</dbReference>
<dbReference type="PANTHER" id="PTHR43033">
    <property type="entry name" value="TRNA(ILE)-LYSIDINE SYNTHASE-RELATED"/>
    <property type="match status" value="1"/>
</dbReference>
<evidence type="ECO:0000259" key="8">
    <source>
        <dbReference type="Pfam" id="PF01171"/>
    </source>
</evidence>
<evidence type="ECO:0000313" key="9">
    <source>
        <dbReference type="EMBL" id="KAK7511592.1"/>
    </source>
</evidence>
<keyword evidence="2" id="KW-0436">Ligase</keyword>
<feature type="domain" description="tRNA(Ile)-lysidine/2-thiocytidine synthase N-terminal" evidence="8">
    <location>
        <begin position="39"/>
        <end position="262"/>
    </location>
</feature>
<dbReference type="Gene3D" id="3.40.50.620">
    <property type="entry name" value="HUPs"/>
    <property type="match status" value="1"/>
</dbReference>
<evidence type="ECO:0000256" key="1">
    <source>
        <dbReference type="ARBA" id="ARBA00013267"/>
    </source>
</evidence>
<evidence type="ECO:0000256" key="2">
    <source>
        <dbReference type="ARBA" id="ARBA00022598"/>
    </source>
</evidence>
<evidence type="ECO:0000256" key="7">
    <source>
        <dbReference type="SAM" id="MobiDB-lite"/>
    </source>
</evidence>
<dbReference type="PANTHER" id="PTHR43033:SF1">
    <property type="entry name" value="TRNA(ILE)-LYSIDINE SYNTHASE-RELATED"/>
    <property type="match status" value="1"/>
</dbReference>
<protein>
    <recommendedName>
        <fullName evidence="1">tRNA(Ile)-lysidine synthetase</fullName>
        <ecNumber evidence="1">6.3.4.19</ecNumber>
    </recommendedName>
</protein>
<name>A0ABR1KE28_9PEZI</name>
<dbReference type="Proteomes" id="UP001363622">
    <property type="component" value="Unassembled WGS sequence"/>
</dbReference>
<reference evidence="9 10" key="1">
    <citation type="submission" date="2024-04" db="EMBL/GenBank/DDBJ databases">
        <title>Phyllosticta paracitricarpa is synonymous to the EU quarantine fungus P. citricarpa based on phylogenomic analyses.</title>
        <authorList>
            <consortium name="Lawrence Berkeley National Laboratory"/>
            <person name="Van Ingen-Buijs V.A."/>
            <person name="Van Westerhoven A.C."/>
            <person name="Haridas S."/>
            <person name="Skiadas P."/>
            <person name="Martin F."/>
            <person name="Groenewald J.Z."/>
            <person name="Crous P.W."/>
            <person name="Seidl M.F."/>
        </authorList>
    </citation>
    <scope>NUCLEOTIDE SEQUENCE [LARGE SCALE GENOMIC DNA]</scope>
    <source>
        <strain evidence="9 10">CBS 123371</strain>
    </source>
</reference>
<evidence type="ECO:0000313" key="10">
    <source>
        <dbReference type="Proteomes" id="UP001363622"/>
    </source>
</evidence>
<comment type="catalytic activity">
    <reaction evidence="6">
        <text>cytidine(34) in tRNA(Ile2) + L-lysine + ATP = lysidine(34) in tRNA(Ile2) + AMP + diphosphate + H(+)</text>
        <dbReference type="Rhea" id="RHEA:43744"/>
        <dbReference type="Rhea" id="RHEA-COMP:10625"/>
        <dbReference type="Rhea" id="RHEA-COMP:10670"/>
        <dbReference type="ChEBI" id="CHEBI:15378"/>
        <dbReference type="ChEBI" id="CHEBI:30616"/>
        <dbReference type="ChEBI" id="CHEBI:32551"/>
        <dbReference type="ChEBI" id="CHEBI:33019"/>
        <dbReference type="ChEBI" id="CHEBI:82748"/>
        <dbReference type="ChEBI" id="CHEBI:83665"/>
        <dbReference type="ChEBI" id="CHEBI:456215"/>
        <dbReference type="EC" id="6.3.4.19"/>
    </reaction>
</comment>
<accession>A0ABR1KE28</accession>
<dbReference type="NCBIfam" id="TIGR02432">
    <property type="entry name" value="lysidine_TilS_N"/>
    <property type="match status" value="1"/>
</dbReference>
<sequence length="627" mass="71563">MFAPTARRFVALPVSLQEFRDSLASIWLPRLHVQTPRLGLAVSGGVDSMALATLAAELSSEIDGSEENDVFTAFIVDHQLRQGSDEEASLVQRSLDHLGIDSEILRMQWPADLDTRNLPNVETLARRLRYRLLGTACRDHGIEALLVAHHSDDQAETVMMRLLKGHHGEGLRGIKPSGDIPECYGIHGVHQSYAEWFTSNMAPAPQEQHGVDIEHWGIQVLRPLLPFSKERLTATCKASATSWVEDHTNKDRTLTLRNAVRHVYDKYKLPTPLGKPALLQLSERANQRIRRREEEVQRLAESLDAVLDVRSGQVAILFHRNFYPPSLRKLTTLRKLTNDPWDDPSFDFEEGKMIAAMLVRHLATLVSPRESIELSSLHIAVHNMFPSLFRQHGIFSEPIDVAPFTAGGVHFERTNAPSHLFPYYTWMLSRQPYLRNESPTMWIPPLPRSDLSDDSEIFMIPPETSPEHPQFELYDGRWWLRVYNPSEHDLIVRPLRPDDLKPFRASLQGTMHERFEALLQDAAKAKSRFTLPVIAAPRDPEDESAGDYVVALPTFGVRINAGPDAAEWESLRWNVRYRRMDIPTKVRDTWDDYPIQVGKGRDRQVQEPEQSQQQHVEPHEDVPFVLD</sequence>
<dbReference type="HAMAP" id="MF_01161">
    <property type="entry name" value="tRNA_Ile_lys_synt"/>
    <property type="match status" value="1"/>
</dbReference>
<proteinExistence type="inferred from homology"/>
<dbReference type="InterPro" id="IPR012094">
    <property type="entry name" value="tRNA_Ile_lys_synt"/>
</dbReference>
<dbReference type="EC" id="6.3.4.19" evidence="1"/>
<dbReference type="EMBL" id="JBBPHU010000012">
    <property type="protein sequence ID" value="KAK7511592.1"/>
    <property type="molecule type" value="Genomic_DNA"/>
</dbReference>
<dbReference type="InterPro" id="IPR014729">
    <property type="entry name" value="Rossmann-like_a/b/a_fold"/>
</dbReference>
<evidence type="ECO:0000256" key="6">
    <source>
        <dbReference type="ARBA" id="ARBA00048539"/>
    </source>
</evidence>
<keyword evidence="10" id="KW-1185">Reference proteome</keyword>